<keyword evidence="7" id="KW-0812">Transmembrane</keyword>
<feature type="transmembrane region" description="Helical" evidence="7">
    <location>
        <begin position="44"/>
        <end position="77"/>
    </location>
</feature>
<dbReference type="KEGG" id="gph:GEMMAAP_17095"/>
<name>A0A143BLV6_9BACT</name>
<evidence type="ECO:0000256" key="4">
    <source>
        <dbReference type="ARBA" id="ARBA00023002"/>
    </source>
</evidence>
<dbReference type="Pfam" id="PF00067">
    <property type="entry name" value="p450"/>
    <property type="match status" value="1"/>
</dbReference>
<keyword evidence="7" id="KW-1133">Transmembrane helix</keyword>
<dbReference type="PANTHER" id="PTHR24286">
    <property type="entry name" value="CYTOCHROME P450 26"/>
    <property type="match status" value="1"/>
</dbReference>
<dbReference type="AlphaFoldDB" id="A0A143BLV6"/>
<dbReference type="GO" id="GO:0016125">
    <property type="term" value="P:sterol metabolic process"/>
    <property type="evidence" value="ECO:0007669"/>
    <property type="project" value="TreeGrafter"/>
</dbReference>
<dbReference type="eggNOG" id="COG2124">
    <property type="taxonomic scope" value="Bacteria"/>
</dbReference>
<dbReference type="STRING" id="1379270.GEMMAAP_17095"/>
<evidence type="ECO:0000256" key="6">
    <source>
        <dbReference type="ARBA" id="ARBA00023033"/>
    </source>
</evidence>
<evidence type="ECO:0008006" key="10">
    <source>
        <dbReference type="Google" id="ProtNLM"/>
    </source>
</evidence>
<dbReference type="GO" id="GO:0004497">
    <property type="term" value="F:monooxygenase activity"/>
    <property type="evidence" value="ECO:0007669"/>
    <property type="project" value="UniProtKB-KW"/>
</dbReference>
<organism evidence="8 9">
    <name type="scientific">Gemmatimonas phototrophica</name>
    <dbReference type="NCBI Taxonomy" id="1379270"/>
    <lineage>
        <taxon>Bacteria</taxon>
        <taxon>Pseudomonadati</taxon>
        <taxon>Gemmatimonadota</taxon>
        <taxon>Gemmatimonadia</taxon>
        <taxon>Gemmatimonadales</taxon>
        <taxon>Gemmatimonadaceae</taxon>
        <taxon>Gemmatimonas</taxon>
    </lineage>
</organism>
<dbReference type="InterPro" id="IPR036396">
    <property type="entry name" value="Cyt_P450_sf"/>
</dbReference>
<evidence type="ECO:0000256" key="7">
    <source>
        <dbReference type="SAM" id="Phobius"/>
    </source>
</evidence>
<dbReference type="RefSeq" id="WP_026848227.1">
    <property type="nucleotide sequence ID" value="NZ_CP011454.1"/>
</dbReference>
<keyword evidence="6" id="KW-0503">Monooxygenase</keyword>
<evidence type="ECO:0000256" key="3">
    <source>
        <dbReference type="ARBA" id="ARBA00022723"/>
    </source>
</evidence>
<keyword evidence="3" id="KW-0479">Metal-binding</keyword>
<dbReference type="EMBL" id="CP011454">
    <property type="protein sequence ID" value="AMW06039.1"/>
    <property type="molecule type" value="Genomic_DNA"/>
</dbReference>
<evidence type="ECO:0000256" key="5">
    <source>
        <dbReference type="ARBA" id="ARBA00023004"/>
    </source>
</evidence>
<keyword evidence="7" id="KW-0472">Membrane</keyword>
<accession>A0A143BLV6</accession>
<dbReference type="PANTHER" id="PTHR24286:SF384">
    <property type="entry name" value="P450, PUTATIVE (EUROFUNG)-RELATED"/>
    <property type="match status" value="1"/>
</dbReference>
<gene>
    <name evidence="8" type="ORF">GEMMAAP_17095</name>
</gene>
<dbReference type="SUPFAM" id="SSF48264">
    <property type="entry name" value="Cytochrome P450"/>
    <property type="match status" value="1"/>
</dbReference>
<dbReference type="InterPro" id="IPR001128">
    <property type="entry name" value="Cyt_P450"/>
</dbReference>
<proteinExistence type="inferred from homology"/>
<evidence type="ECO:0000313" key="9">
    <source>
        <dbReference type="Proteomes" id="UP000076404"/>
    </source>
</evidence>
<evidence type="ECO:0000256" key="1">
    <source>
        <dbReference type="ARBA" id="ARBA00010617"/>
    </source>
</evidence>
<keyword evidence="9" id="KW-1185">Reference proteome</keyword>
<evidence type="ECO:0000313" key="8">
    <source>
        <dbReference type="EMBL" id="AMW06039.1"/>
    </source>
</evidence>
<keyword evidence="4" id="KW-0560">Oxidoreductase</keyword>
<keyword evidence="2" id="KW-0349">Heme</keyword>
<dbReference type="GO" id="GO:0005506">
    <property type="term" value="F:iron ion binding"/>
    <property type="evidence" value="ECO:0007669"/>
    <property type="project" value="InterPro"/>
</dbReference>
<sequence length="497" mass="54853">MSLELRLLLALMAAAAPATLAATVLRGAYRQAVLGPLARLGLAAAGWCVVTVLVAVWAPTVLIVMAAPGLALGLFMLRGRMAGWRVRGPMAPGTLSFTAGVRALGDRHYYLSQFAQHGPVFRMSQFGAPTLCVLGLDRRQQLMRDHGSKLGPTPLPFATSVLRGFLRYMDEPTHNRYGTVMRRAMIGESPALLQGDVRELFRRMLHTQVTQGSSVPTEALTRVTRHALDALLFGLPTGSLAPDANTQHYSKTATAFYGVGTGKRLGAQEEAMLDTLVEQLARQEARLQGTELAPLVPLGRLRALDASLPDLTCLQNFVFMHRIATNNVSSLLAWLLVYWASQPGEVQRIRTAPPEERPLLQQRFLAETLRLSQSEYTYRSIRETFEDQGVTYPAGWLVRFCVWESHRTTTALDAPTTFLLRTGVTDYEKAHFAPFGTGRHACTGADLNETICLALLELLTTEFEIAVDKVEPVQRAGRHWGHWQPNRAMTLTVRARS</sequence>
<protein>
    <recommendedName>
        <fullName evidence="10">Cytochrome P450</fullName>
    </recommendedName>
</protein>
<dbReference type="Gene3D" id="1.10.630.10">
    <property type="entry name" value="Cytochrome P450"/>
    <property type="match status" value="1"/>
</dbReference>
<comment type="similarity">
    <text evidence="1">Belongs to the cytochrome P450 family.</text>
</comment>
<dbReference type="GO" id="GO:0020037">
    <property type="term" value="F:heme binding"/>
    <property type="evidence" value="ECO:0007669"/>
    <property type="project" value="InterPro"/>
</dbReference>
<dbReference type="Proteomes" id="UP000076404">
    <property type="component" value="Chromosome"/>
</dbReference>
<dbReference type="OrthoDB" id="446280at2"/>
<keyword evidence="5" id="KW-0408">Iron</keyword>
<dbReference type="GO" id="GO:0016705">
    <property type="term" value="F:oxidoreductase activity, acting on paired donors, with incorporation or reduction of molecular oxygen"/>
    <property type="evidence" value="ECO:0007669"/>
    <property type="project" value="InterPro"/>
</dbReference>
<reference evidence="8 9" key="2">
    <citation type="journal article" date="2016" name="Environ. Microbiol. Rep.">
        <title>Metagenomic evidence for the presence of phototrophic Gemmatimonadetes bacteria in diverse environments.</title>
        <authorList>
            <person name="Zeng Y."/>
            <person name="Baumbach J."/>
            <person name="Barbosa E.G."/>
            <person name="Azevedo V."/>
            <person name="Zhang C."/>
            <person name="Koblizek M."/>
        </authorList>
    </citation>
    <scope>NUCLEOTIDE SEQUENCE [LARGE SCALE GENOMIC DNA]</scope>
    <source>
        <strain evidence="8 9">AP64</strain>
    </source>
</reference>
<evidence type="ECO:0000256" key="2">
    <source>
        <dbReference type="ARBA" id="ARBA00022617"/>
    </source>
</evidence>
<reference evidence="8 9" key="1">
    <citation type="journal article" date="2014" name="Proc. Natl. Acad. Sci. U.S.A.">
        <title>Functional type 2 photosynthetic reaction centers found in the rare bacterial phylum Gemmatimonadetes.</title>
        <authorList>
            <person name="Zeng Y."/>
            <person name="Feng F."/>
            <person name="Medova H."/>
            <person name="Dean J."/>
            <person name="Koblizek M."/>
        </authorList>
    </citation>
    <scope>NUCLEOTIDE SEQUENCE [LARGE SCALE GENOMIC DNA]</scope>
    <source>
        <strain evidence="8 9">AP64</strain>
    </source>
</reference>